<proteinExistence type="predicted"/>
<gene>
    <name evidence="2" type="ORF">R6Y95_06335</name>
</gene>
<evidence type="ECO:0000256" key="1">
    <source>
        <dbReference type="ARBA" id="ARBA00022649"/>
    </source>
</evidence>
<dbReference type="PANTHER" id="PTHR38813:SF1">
    <property type="entry name" value="TOXIN RELE1-RELATED"/>
    <property type="match status" value="1"/>
</dbReference>
<dbReference type="Gene3D" id="3.30.2310.20">
    <property type="entry name" value="RelE-like"/>
    <property type="match status" value="1"/>
</dbReference>
<dbReference type="PANTHER" id="PTHR38813">
    <property type="match status" value="1"/>
</dbReference>
<name>A0ABD8A915_9EURY</name>
<dbReference type="InterPro" id="IPR007712">
    <property type="entry name" value="RelE/ParE_toxin"/>
</dbReference>
<evidence type="ECO:0000313" key="2">
    <source>
        <dbReference type="EMBL" id="WOX55091.1"/>
    </source>
</evidence>
<dbReference type="SUPFAM" id="SSF143011">
    <property type="entry name" value="RelE-like"/>
    <property type="match status" value="1"/>
</dbReference>
<dbReference type="Pfam" id="PF05016">
    <property type="entry name" value="ParE_toxin"/>
    <property type="match status" value="1"/>
</dbReference>
<dbReference type="EMBL" id="CP137641">
    <property type="protein sequence ID" value="WOX55091.1"/>
    <property type="molecule type" value="Genomic_DNA"/>
</dbReference>
<evidence type="ECO:0000313" key="3">
    <source>
        <dbReference type="Proteomes" id="UP001626603"/>
    </source>
</evidence>
<keyword evidence="3" id="KW-1185">Reference proteome</keyword>
<sequence>MALCRYKKTFLKDLAKVHPDYRERIEALVFEKIPASENFLAEFDVQKTRGYQDYYRIRVGQYRRGCRRQDEILIFYRVKSREEIYSVFP</sequence>
<accession>A0ABD8A915</accession>
<dbReference type="AlphaFoldDB" id="A0ABD8A915"/>
<dbReference type="InterPro" id="IPR052747">
    <property type="entry name" value="TA_system_RelE_toxin"/>
</dbReference>
<protein>
    <submittedName>
        <fullName evidence="2">Type II toxin-antitoxin system RelE/ParE family toxin</fullName>
    </submittedName>
</protein>
<keyword evidence="1" id="KW-1277">Toxin-antitoxin system</keyword>
<dbReference type="InterPro" id="IPR035093">
    <property type="entry name" value="RelE/ParE_toxin_dom_sf"/>
</dbReference>
<organism evidence="2 3">
    <name type="scientific">Methanoculleus palmolei</name>
    <dbReference type="NCBI Taxonomy" id="72612"/>
    <lineage>
        <taxon>Archaea</taxon>
        <taxon>Methanobacteriati</taxon>
        <taxon>Methanobacteriota</taxon>
        <taxon>Stenosarchaea group</taxon>
        <taxon>Methanomicrobia</taxon>
        <taxon>Methanomicrobiales</taxon>
        <taxon>Methanomicrobiaceae</taxon>
        <taxon>Methanoculleus</taxon>
    </lineage>
</organism>
<dbReference type="Proteomes" id="UP001626603">
    <property type="component" value="Chromosome"/>
</dbReference>
<reference evidence="2 3" key="1">
    <citation type="submission" date="2023-10" db="EMBL/GenBank/DDBJ databases">
        <title>The complete genome sequence of Methanoculleus palmolei DSM 4273.</title>
        <authorList>
            <person name="Lai S.-J."/>
            <person name="You Y.-T."/>
            <person name="Chen S.-C."/>
        </authorList>
    </citation>
    <scope>NUCLEOTIDE SEQUENCE [LARGE SCALE GENOMIC DNA]</scope>
    <source>
        <strain evidence="2 3">DSM 4273</strain>
    </source>
</reference>